<dbReference type="PROSITE" id="PS01124">
    <property type="entry name" value="HTH_ARAC_FAMILY_2"/>
    <property type="match status" value="1"/>
</dbReference>
<dbReference type="RefSeq" id="WP_191177937.1">
    <property type="nucleotide sequence ID" value="NZ_JACXXP010000001.1"/>
</dbReference>
<evidence type="ECO:0000256" key="2">
    <source>
        <dbReference type="ARBA" id="ARBA00023125"/>
    </source>
</evidence>
<evidence type="ECO:0000256" key="1">
    <source>
        <dbReference type="ARBA" id="ARBA00023015"/>
    </source>
</evidence>
<dbReference type="Proteomes" id="UP000603715">
    <property type="component" value="Unassembled WGS sequence"/>
</dbReference>
<evidence type="ECO:0000313" key="6">
    <source>
        <dbReference type="Proteomes" id="UP000603715"/>
    </source>
</evidence>
<keyword evidence="3" id="KW-0804">Transcription</keyword>
<keyword evidence="1" id="KW-0805">Transcription regulation</keyword>
<evidence type="ECO:0000256" key="3">
    <source>
        <dbReference type="ARBA" id="ARBA00023163"/>
    </source>
</evidence>
<dbReference type="InterPro" id="IPR018060">
    <property type="entry name" value="HTH_AraC"/>
</dbReference>
<evidence type="ECO:0000313" key="5">
    <source>
        <dbReference type="EMBL" id="MBD3903299.1"/>
    </source>
</evidence>
<name>A0ABR8LY36_9FLAO</name>
<accession>A0ABR8LY36</accession>
<comment type="caution">
    <text evidence="5">The sequence shown here is derived from an EMBL/GenBank/DDBJ whole genome shotgun (WGS) entry which is preliminary data.</text>
</comment>
<sequence length="298" mass="35050">MMEQPMIPIYTLREVMDWQNVNLVNDNIWAFDLSLKLLKEENLHYPTKVICFGLFLVKSGEAELNIDFQKIHLVKNDILHLFPNNVLEFKKLSDDCQIKAVVVSIDYFSQLNLELTSQQAFDILSNNYSKLISLSPSICATISYNIKRIQRLNDPNDTRFFNTEMLKLYFSLIMYDLANFTQNQLRSNNFKSIRKEDIAIQFAAMVVQNFRSRKDVQYYADLLFITRTHLTRTIKDVFQKTPKEIIEDRIIAEAKTLLLKNDLSISQIMEDLKYNDQAAFTKFFKKKAGVTPHQYRKR</sequence>
<dbReference type="Gene3D" id="1.10.10.60">
    <property type="entry name" value="Homeodomain-like"/>
    <property type="match status" value="1"/>
</dbReference>
<keyword evidence="2" id="KW-0238">DNA-binding</keyword>
<dbReference type="SMART" id="SM00342">
    <property type="entry name" value="HTH_ARAC"/>
    <property type="match status" value="1"/>
</dbReference>
<proteinExistence type="predicted"/>
<dbReference type="PANTHER" id="PTHR43280:SF32">
    <property type="entry name" value="TRANSCRIPTIONAL REGULATORY PROTEIN"/>
    <property type="match status" value="1"/>
</dbReference>
<dbReference type="SUPFAM" id="SSF46689">
    <property type="entry name" value="Homeodomain-like"/>
    <property type="match status" value="1"/>
</dbReference>
<dbReference type="PANTHER" id="PTHR43280">
    <property type="entry name" value="ARAC-FAMILY TRANSCRIPTIONAL REGULATOR"/>
    <property type="match status" value="1"/>
</dbReference>
<keyword evidence="6" id="KW-1185">Reference proteome</keyword>
<dbReference type="Pfam" id="PF12833">
    <property type="entry name" value="HTH_18"/>
    <property type="match status" value="1"/>
</dbReference>
<dbReference type="InterPro" id="IPR009057">
    <property type="entry name" value="Homeodomain-like_sf"/>
</dbReference>
<feature type="domain" description="HTH araC/xylS-type" evidence="4">
    <location>
        <begin position="200"/>
        <end position="298"/>
    </location>
</feature>
<protein>
    <submittedName>
        <fullName evidence="5">AraC family transcriptional regulator</fullName>
    </submittedName>
</protein>
<organism evidence="5 6">
    <name type="scientific">Chryseobacterium muglaense</name>
    <dbReference type="NCBI Taxonomy" id="2893752"/>
    <lineage>
        <taxon>Bacteria</taxon>
        <taxon>Pseudomonadati</taxon>
        <taxon>Bacteroidota</taxon>
        <taxon>Flavobacteriia</taxon>
        <taxon>Flavobacteriales</taxon>
        <taxon>Weeksellaceae</taxon>
        <taxon>Chryseobacterium group</taxon>
        <taxon>Chryseobacterium</taxon>
    </lineage>
</organism>
<dbReference type="EMBL" id="JACXXP010000001">
    <property type="protein sequence ID" value="MBD3903299.1"/>
    <property type="molecule type" value="Genomic_DNA"/>
</dbReference>
<evidence type="ECO:0000259" key="4">
    <source>
        <dbReference type="PROSITE" id="PS01124"/>
    </source>
</evidence>
<reference evidence="6" key="1">
    <citation type="submission" date="2023-07" db="EMBL/GenBank/DDBJ databases">
        <title>Description of novel Chryseobacterium sp. strain C-2.</title>
        <authorList>
            <person name="Saticioglu I.B."/>
        </authorList>
    </citation>
    <scope>NUCLEOTIDE SEQUENCE [LARGE SCALE GENOMIC DNA]</scope>
    <source>
        <strain evidence="6">C-2</strain>
    </source>
</reference>
<gene>
    <name evidence="5" type="ORF">IEW27_01640</name>
</gene>